<dbReference type="CDD" id="cd07377">
    <property type="entry name" value="WHTH_GntR"/>
    <property type="match status" value="1"/>
</dbReference>
<dbReference type="PANTHER" id="PTHR44846:SF16">
    <property type="entry name" value="TRANSCRIPTIONAL REGULATOR PHNF-RELATED"/>
    <property type="match status" value="1"/>
</dbReference>
<reference evidence="6 7" key="1">
    <citation type="submission" date="2018-04" db="EMBL/GenBank/DDBJ databases">
        <title>Genomic Encyclopedia of Type Strains, Phase IV (KMG-IV): sequencing the most valuable type-strain genomes for metagenomic binning, comparative biology and taxonomic classification.</title>
        <authorList>
            <person name="Goeker M."/>
        </authorList>
    </citation>
    <scope>NUCLEOTIDE SEQUENCE [LARGE SCALE GENOMIC DNA]</scope>
    <source>
        <strain evidence="6 7">DSM 7138</strain>
    </source>
</reference>
<dbReference type="InterPro" id="IPR000524">
    <property type="entry name" value="Tscrpt_reg_HTH_GntR"/>
</dbReference>
<dbReference type="RefSeq" id="WP_374828223.1">
    <property type="nucleotide sequence ID" value="NZ_JBHEEX010000005.1"/>
</dbReference>
<sequence>MAKDETLDRRIQEEIEGRIVSGDWPPGYRIPFEVDLAAQYGCSRMTVNKVLTRLASAGLLERRRRSGTVVTRPVAQSAVLEIHDIESEVKSLNLPYDYQLVRRVQRKFRAADAARLALPPSASILELHCIHLAGRKPFCHEDRIINLDAVPDAAEVDFTGTAPGPWLINQVPWSTAEHLIRAVAAGEDQAKALEIAPGTACLVVERRTWNDIGMITHVRLTYPGDRHALVAQFSPQGARA</sequence>
<feature type="domain" description="HTH gntR-type" evidence="5">
    <location>
        <begin position="5"/>
        <end position="73"/>
    </location>
</feature>
<evidence type="ECO:0000256" key="3">
    <source>
        <dbReference type="ARBA" id="ARBA00023163"/>
    </source>
</evidence>
<dbReference type="GO" id="GO:0003677">
    <property type="term" value="F:DNA binding"/>
    <property type="evidence" value="ECO:0007669"/>
    <property type="project" value="UniProtKB-UniRule"/>
</dbReference>
<dbReference type="PRINTS" id="PR00035">
    <property type="entry name" value="HTHGNTR"/>
</dbReference>
<evidence type="ECO:0000313" key="6">
    <source>
        <dbReference type="EMBL" id="PTM93611.1"/>
    </source>
</evidence>
<dbReference type="NCBIfam" id="TIGR02018">
    <property type="entry name" value="his_ut_repres"/>
    <property type="match status" value="1"/>
</dbReference>
<dbReference type="SMART" id="SM00866">
    <property type="entry name" value="UTRA"/>
    <property type="match status" value="1"/>
</dbReference>
<dbReference type="Pfam" id="PF00392">
    <property type="entry name" value="GntR"/>
    <property type="match status" value="1"/>
</dbReference>
<protein>
    <recommendedName>
        <fullName evidence="4">Histidine utilization repressor</fullName>
    </recommendedName>
</protein>
<evidence type="ECO:0000256" key="1">
    <source>
        <dbReference type="ARBA" id="ARBA00023015"/>
    </source>
</evidence>
<dbReference type="PANTHER" id="PTHR44846">
    <property type="entry name" value="MANNOSYL-D-GLYCERATE TRANSPORT/METABOLISM SYSTEM REPRESSOR MNGR-RELATED"/>
    <property type="match status" value="1"/>
</dbReference>
<keyword evidence="2" id="KW-0238">DNA-binding</keyword>
<evidence type="ECO:0000313" key="7">
    <source>
        <dbReference type="Proteomes" id="UP000241247"/>
    </source>
</evidence>
<dbReference type="Gene3D" id="3.40.1410.10">
    <property type="entry name" value="Chorismate lyase-like"/>
    <property type="match status" value="1"/>
</dbReference>
<dbReference type="InterPro" id="IPR036388">
    <property type="entry name" value="WH-like_DNA-bd_sf"/>
</dbReference>
<evidence type="ECO:0000256" key="2">
    <source>
        <dbReference type="ARBA" id="ARBA00023125"/>
    </source>
</evidence>
<dbReference type="PROSITE" id="PS50949">
    <property type="entry name" value="HTH_GNTR"/>
    <property type="match status" value="1"/>
</dbReference>
<dbReference type="AlphaFoldDB" id="A0A2T5B3P7"/>
<keyword evidence="1" id="KW-0805">Transcription regulation</keyword>
<dbReference type="InterPro" id="IPR050679">
    <property type="entry name" value="Bact_HTH_transcr_reg"/>
</dbReference>
<organism evidence="6 7">
    <name type="scientific">Mycoplana dimorpha</name>
    <dbReference type="NCBI Taxonomy" id="28320"/>
    <lineage>
        <taxon>Bacteria</taxon>
        <taxon>Pseudomonadati</taxon>
        <taxon>Pseudomonadota</taxon>
        <taxon>Alphaproteobacteria</taxon>
        <taxon>Hyphomicrobiales</taxon>
        <taxon>Rhizobiaceae</taxon>
        <taxon>Mycoplana</taxon>
    </lineage>
</organism>
<dbReference type="SUPFAM" id="SSF46785">
    <property type="entry name" value="Winged helix' DNA-binding domain"/>
    <property type="match status" value="1"/>
</dbReference>
<dbReference type="GO" id="GO:0006547">
    <property type="term" value="P:L-histidine metabolic process"/>
    <property type="evidence" value="ECO:0007669"/>
    <property type="project" value="UniProtKB-UniRule"/>
</dbReference>
<accession>A0A2T5B3P7</accession>
<proteinExistence type="predicted"/>
<dbReference type="InterPro" id="IPR036390">
    <property type="entry name" value="WH_DNA-bd_sf"/>
</dbReference>
<dbReference type="Proteomes" id="UP000241247">
    <property type="component" value="Unassembled WGS sequence"/>
</dbReference>
<keyword evidence="3" id="KW-0804">Transcription</keyword>
<dbReference type="GO" id="GO:0003700">
    <property type="term" value="F:DNA-binding transcription factor activity"/>
    <property type="evidence" value="ECO:0007669"/>
    <property type="project" value="UniProtKB-UniRule"/>
</dbReference>
<dbReference type="GO" id="GO:0045892">
    <property type="term" value="P:negative regulation of DNA-templated transcription"/>
    <property type="evidence" value="ECO:0007669"/>
    <property type="project" value="UniProtKB-UniRule"/>
</dbReference>
<gene>
    <name evidence="6" type="ORF">C7449_106297</name>
</gene>
<evidence type="ECO:0000259" key="5">
    <source>
        <dbReference type="PROSITE" id="PS50949"/>
    </source>
</evidence>
<dbReference type="Pfam" id="PF07702">
    <property type="entry name" value="UTRA"/>
    <property type="match status" value="1"/>
</dbReference>
<dbReference type="InterPro" id="IPR028978">
    <property type="entry name" value="Chorismate_lyase_/UTRA_dom_sf"/>
</dbReference>
<name>A0A2T5B3P7_MYCDI</name>
<evidence type="ECO:0000256" key="4">
    <source>
        <dbReference type="NCBIfam" id="TIGR02018"/>
    </source>
</evidence>
<dbReference type="InterPro" id="IPR011663">
    <property type="entry name" value="UTRA"/>
</dbReference>
<dbReference type="Gene3D" id="1.10.10.10">
    <property type="entry name" value="Winged helix-like DNA-binding domain superfamily/Winged helix DNA-binding domain"/>
    <property type="match status" value="1"/>
</dbReference>
<dbReference type="SUPFAM" id="SSF64288">
    <property type="entry name" value="Chorismate lyase-like"/>
    <property type="match status" value="1"/>
</dbReference>
<dbReference type="InterPro" id="IPR010248">
    <property type="entry name" value="His_ut_repres"/>
</dbReference>
<dbReference type="EMBL" id="PZZZ01000006">
    <property type="protein sequence ID" value="PTM93611.1"/>
    <property type="molecule type" value="Genomic_DNA"/>
</dbReference>
<keyword evidence="7" id="KW-1185">Reference proteome</keyword>
<dbReference type="SMART" id="SM00345">
    <property type="entry name" value="HTH_GNTR"/>
    <property type="match status" value="1"/>
</dbReference>
<comment type="caution">
    <text evidence="6">The sequence shown here is derived from an EMBL/GenBank/DDBJ whole genome shotgun (WGS) entry which is preliminary data.</text>
</comment>